<reference evidence="2 3" key="1">
    <citation type="submission" date="2020-07" db="EMBL/GenBank/DDBJ databases">
        <title>Sequencing the genomes of 1000 actinobacteria strains.</title>
        <authorList>
            <person name="Klenk H.-P."/>
        </authorList>
    </citation>
    <scope>NUCLEOTIDE SEQUENCE [LARGE SCALE GENOMIC DNA]</scope>
    <source>
        <strain evidence="2 3">DSM 18965</strain>
    </source>
</reference>
<keyword evidence="1" id="KW-0812">Transmembrane</keyword>
<keyword evidence="1" id="KW-0472">Membrane</keyword>
<feature type="transmembrane region" description="Helical" evidence="1">
    <location>
        <begin position="15"/>
        <end position="34"/>
    </location>
</feature>
<dbReference type="InterPro" id="IPR011047">
    <property type="entry name" value="Quinoprotein_ADH-like_sf"/>
</dbReference>
<protein>
    <submittedName>
        <fullName evidence="2">Uncharacterized protein</fullName>
    </submittedName>
</protein>
<name>A0A7Y9EZW5_9ACTN</name>
<sequence>MRFWRTAVLLGLGLLWWWLGPLVPLLALAGLAHPRVRRAWRPGRRTVGGWGLALAVLAGLLVLVPDGLLPLPSGSGALVTPGYTGRPVTPQPLTLDAPGTAAVAGPLGLSPEVDTAWYGAEQCAGIDVTTGGRLVALCGEGDDQRLRVIDADTLRPLAGKDLPDPDGAPGCARVGFHLDAADRVVVPTADRQVLVVATADGAGEADLTTLETHDLGALVPDDDCLLSVAPDSDGRIWFVTRQGRAGFLDPLGGPPQLLELDEEVANPLTTGPDGGVYVVTVGSVARLDVRGGEPVLTWRSDYERGSATKPGQLAQGSGSPATLLADGLIAITDNANPRMHVVVLDGADGERVCQAEVFDDDASASQGALVAVGRGVVVANTHGYDGVLRTVLGRVPTGGLARVDVVGRECVPAWTSEVVSPSATPAVSAQAGLLYSWTKRKSWWGVDAWYLTALDVRTGRPAFSVRTGRGPLLDNHWSEVTLGPDGAAYVATLGGLVRVRDEQR</sequence>
<proteinExistence type="predicted"/>
<evidence type="ECO:0000313" key="3">
    <source>
        <dbReference type="Proteomes" id="UP000516957"/>
    </source>
</evidence>
<dbReference type="RefSeq" id="WP_179614634.1">
    <property type="nucleotide sequence ID" value="NZ_CP059163.1"/>
</dbReference>
<dbReference type="EMBL" id="JACCBE010000001">
    <property type="protein sequence ID" value="NYD56786.1"/>
    <property type="molecule type" value="Genomic_DNA"/>
</dbReference>
<evidence type="ECO:0000256" key="1">
    <source>
        <dbReference type="SAM" id="Phobius"/>
    </source>
</evidence>
<dbReference type="AlphaFoldDB" id="A0A7Y9EZW5"/>
<dbReference type="Proteomes" id="UP000516957">
    <property type="component" value="Unassembled WGS sequence"/>
</dbReference>
<comment type="caution">
    <text evidence="2">The sequence shown here is derived from an EMBL/GenBank/DDBJ whole genome shotgun (WGS) entry which is preliminary data.</text>
</comment>
<feature type="transmembrane region" description="Helical" evidence="1">
    <location>
        <begin position="46"/>
        <end position="64"/>
    </location>
</feature>
<keyword evidence="3" id="KW-1185">Reference proteome</keyword>
<evidence type="ECO:0000313" key="2">
    <source>
        <dbReference type="EMBL" id="NYD56786.1"/>
    </source>
</evidence>
<organism evidence="2 3">
    <name type="scientific">Nocardioides marinisabuli</name>
    <dbReference type="NCBI Taxonomy" id="419476"/>
    <lineage>
        <taxon>Bacteria</taxon>
        <taxon>Bacillati</taxon>
        <taxon>Actinomycetota</taxon>
        <taxon>Actinomycetes</taxon>
        <taxon>Propionibacteriales</taxon>
        <taxon>Nocardioidaceae</taxon>
        <taxon>Nocardioides</taxon>
    </lineage>
</organism>
<keyword evidence="1" id="KW-1133">Transmembrane helix</keyword>
<dbReference type="SUPFAM" id="SSF50998">
    <property type="entry name" value="Quinoprotein alcohol dehydrogenase-like"/>
    <property type="match status" value="1"/>
</dbReference>
<accession>A0A7Y9EZW5</accession>
<gene>
    <name evidence="2" type="ORF">BKA08_001024</name>
</gene>